<reference evidence="2" key="1">
    <citation type="journal article" date="2010" name="Science">
        <title>Signatures of adaptation to obligate biotrophy in the Hyaloperonospora arabidopsidis genome.</title>
        <authorList>
            <person name="Baxter L."/>
            <person name="Tripathy S."/>
            <person name="Ishaque N."/>
            <person name="Boot N."/>
            <person name="Cabral A."/>
            <person name="Kemen E."/>
            <person name="Thines M."/>
            <person name="Ah-Fong A."/>
            <person name="Anderson R."/>
            <person name="Badejoko W."/>
            <person name="Bittner-Eddy P."/>
            <person name="Boore J.L."/>
            <person name="Chibucos M.C."/>
            <person name="Coates M."/>
            <person name="Dehal P."/>
            <person name="Delehaunty K."/>
            <person name="Dong S."/>
            <person name="Downton P."/>
            <person name="Dumas B."/>
            <person name="Fabro G."/>
            <person name="Fronick C."/>
            <person name="Fuerstenberg S.I."/>
            <person name="Fulton L."/>
            <person name="Gaulin E."/>
            <person name="Govers F."/>
            <person name="Hughes L."/>
            <person name="Humphray S."/>
            <person name="Jiang R.H."/>
            <person name="Judelson H."/>
            <person name="Kamoun S."/>
            <person name="Kyung K."/>
            <person name="Meijer H."/>
            <person name="Minx P."/>
            <person name="Morris P."/>
            <person name="Nelson J."/>
            <person name="Phuntumart V."/>
            <person name="Qutob D."/>
            <person name="Rehmany A."/>
            <person name="Rougon-Cardoso A."/>
            <person name="Ryden P."/>
            <person name="Torto-Alalibo T."/>
            <person name="Studholme D."/>
            <person name="Wang Y."/>
            <person name="Win J."/>
            <person name="Wood J."/>
            <person name="Clifton S.W."/>
            <person name="Rogers J."/>
            <person name="Van den Ackerveken G."/>
            <person name="Jones J.D."/>
            <person name="McDowell J.M."/>
            <person name="Beynon J."/>
            <person name="Tyler B.M."/>
        </authorList>
    </citation>
    <scope>NUCLEOTIDE SEQUENCE [LARGE SCALE GENOMIC DNA]</scope>
    <source>
        <strain evidence="2">Emoy2</strain>
    </source>
</reference>
<evidence type="ECO:0000313" key="2">
    <source>
        <dbReference type="Proteomes" id="UP000011713"/>
    </source>
</evidence>
<dbReference type="EMBL" id="JH598306">
    <property type="status" value="NOT_ANNOTATED_CDS"/>
    <property type="molecule type" value="Genomic_DNA"/>
</dbReference>
<dbReference type="InParanoid" id="M4BJ02"/>
<name>M4BJ02_HYAAE</name>
<dbReference type="Proteomes" id="UP000011713">
    <property type="component" value="Unassembled WGS sequence"/>
</dbReference>
<reference evidence="1" key="2">
    <citation type="submission" date="2015-06" db="UniProtKB">
        <authorList>
            <consortium name="EnsemblProtists"/>
        </authorList>
    </citation>
    <scope>IDENTIFICATION</scope>
    <source>
        <strain evidence="1">Emoy2</strain>
    </source>
</reference>
<evidence type="ECO:0000313" key="1">
    <source>
        <dbReference type="EnsemblProtists" id="HpaP806379"/>
    </source>
</evidence>
<dbReference type="VEuPathDB" id="FungiDB:HpaG806379"/>
<proteinExistence type="predicted"/>
<organism evidence="1 2">
    <name type="scientific">Hyaloperonospora arabidopsidis (strain Emoy2)</name>
    <name type="common">Downy mildew agent</name>
    <name type="synonym">Peronospora arabidopsidis</name>
    <dbReference type="NCBI Taxonomy" id="559515"/>
    <lineage>
        <taxon>Eukaryota</taxon>
        <taxon>Sar</taxon>
        <taxon>Stramenopiles</taxon>
        <taxon>Oomycota</taxon>
        <taxon>Peronosporomycetes</taxon>
        <taxon>Peronosporales</taxon>
        <taxon>Peronosporaceae</taxon>
        <taxon>Hyaloperonospora</taxon>
    </lineage>
</organism>
<keyword evidence="2" id="KW-1185">Reference proteome</keyword>
<sequence>MQKVSTSLSDAAVSEVKPVEVKLTKTEIKTEVTTVKLLETVKPVASPVAADKPKVPAPRPMEIKRSSKKVFCHGRLVAAG</sequence>
<dbReference type="EnsemblProtists" id="HpaT806379">
    <property type="protein sequence ID" value="HpaP806379"/>
    <property type="gene ID" value="HpaG806379"/>
</dbReference>
<protein>
    <submittedName>
        <fullName evidence="1">Uncharacterized protein</fullName>
    </submittedName>
</protein>
<dbReference type="HOGENOM" id="CLU_2594921_0_0_1"/>
<accession>M4BJ02</accession>
<dbReference type="AlphaFoldDB" id="M4BJ02"/>